<dbReference type="Pfam" id="PF13185">
    <property type="entry name" value="GAF_2"/>
    <property type="match status" value="1"/>
</dbReference>
<keyword evidence="10" id="KW-1185">Reference proteome</keyword>
<evidence type="ECO:0000256" key="4">
    <source>
        <dbReference type="SAM" id="Coils"/>
    </source>
</evidence>
<evidence type="ECO:0000259" key="6">
    <source>
        <dbReference type="PROSITE" id="PS50109"/>
    </source>
</evidence>
<keyword evidence="4" id="KW-0175">Coiled coil</keyword>
<evidence type="ECO:0000256" key="3">
    <source>
        <dbReference type="ARBA" id="ARBA00022553"/>
    </source>
</evidence>
<dbReference type="Gene3D" id="3.30.450.40">
    <property type="match status" value="1"/>
</dbReference>
<dbReference type="SUPFAM" id="SSF47384">
    <property type="entry name" value="Homodimeric domain of signal transducing histidine kinase"/>
    <property type="match status" value="1"/>
</dbReference>
<feature type="domain" description="PAC" evidence="8">
    <location>
        <begin position="286"/>
        <end position="339"/>
    </location>
</feature>
<dbReference type="InterPro" id="IPR004358">
    <property type="entry name" value="Sig_transdc_His_kin-like_C"/>
</dbReference>
<organism evidence="9 10">
    <name type="scientific">Archangium minus</name>
    <dbReference type="NCBI Taxonomy" id="83450"/>
    <lineage>
        <taxon>Bacteria</taxon>
        <taxon>Pseudomonadati</taxon>
        <taxon>Myxococcota</taxon>
        <taxon>Myxococcia</taxon>
        <taxon>Myxococcales</taxon>
        <taxon>Cystobacterineae</taxon>
        <taxon>Archangiaceae</taxon>
        <taxon>Archangium</taxon>
    </lineage>
</organism>
<dbReference type="InterPro" id="IPR000014">
    <property type="entry name" value="PAS"/>
</dbReference>
<reference evidence="9 10" key="1">
    <citation type="submission" date="2019-08" db="EMBL/GenBank/DDBJ databases">
        <title>Archangium and Cystobacter genomes.</title>
        <authorList>
            <person name="Chen I.-C.K."/>
            <person name="Wielgoss S."/>
        </authorList>
    </citation>
    <scope>NUCLEOTIDE SEQUENCE [LARGE SCALE GENOMIC DNA]</scope>
    <source>
        <strain evidence="9 10">Cbm 6</strain>
    </source>
</reference>
<dbReference type="InterPro" id="IPR003018">
    <property type="entry name" value="GAF"/>
</dbReference>
<evidence type="ECO:0000259" key="7">
    <source>
        <dbReference type="PROSITE" id="PS50112"/>
    </source>
</evidence>
<feature type="domain" description="Histidine kinase" evidence="6">
    <location>
        <begin position="506"/>
        <end position="755"/>
    </location>
</feature>
<keyword evidence="3" id="KW-0597">Phosphoprotein</keyword>
<evidence type="ECO:0000313" key="9">
    <source>
        <dbReference type="EMBL" id="WNG48817.1"/>
    </source>
</evidence>
<evidence type="ECO:0000256" key="5">
    <source>
        <dbReference type="SAM" id="MobiDB-lite"/>
    </source>
</evidence>
<feature type="coiled-coil region" evidence="4">
    <location>
        <begin position="445"/>
        <end position="497"/>
    </location>
</feature>
<evidence type="ECO:0000256" key="2">
    <source>
        <dbReference type="ARBA" id="ARBA00012438"/>
    </source>
</evidence>
<dbReference type="Pfam" id="PF08447">
    <property type="entry name" value="PAS_3"/>
    <property type="match status" value="1"/>
</dbReference>
<dbReference type="InterPro" id="IPR001610">
    <property type="entry name" value="PAC"/>
</dbReference>
<dbReference type="InterPro" id="IPR035965">
    <property type="entry name" value="PAS-like_dom_sf"/>
</dbReference>
<dbReference type="InterPro" id="IPR036097">
    <property type="entry name" value="HisK_dim/P_sf"/>
</dbReference>
<gene>
    <name evidence="9" type="ORF">F0U60_35395</name>
</gene>
<dbReference type="InterPro" id="IPR013655">
    <property type="entry name" value="PAS_fold_3"/>
</dbReference>
<dbReference type="EC" id="2.7.13.3" evidence="2"/>
<dbReference type="SMART" id="SM00387">
    <property type="entry name" value="HATPase_c"/>
    <property type="match status" value="1"/>
</dbReference>
<proteinExistence type="predicted"/>
<protein>
    <recommendedName>
        <fullName evidence="2">histidine kinase</fullName>
        <ecNumber evidence="2">2.7.13.3</ecNumber>
    </recommendedName>
</protein>
<dbReference type="InterPro" id="IPR003661">
    <property type="entry name" value="HisK_dim/P_dom"/>
</dbReference>
<evidence type="ECO:0000313" key="10">
    <source>
        <dbReference type="Proteomes" id="UP001611383"/>
    </source>
</evidence>
<sequence length="756" mass="84273">MPSLPQGSAPVSRERAGVITGAQSSAEEKQRASNQLLRALIEAQADFVRGAEPRDAFERMLAVVLELTGSESGVIGEVHQAPGATPSFHVVASLPPDETNASWELPVRPELPGRELRDLRALVGAVSTADGPVVCGAPGAEHTFLGLPLESAGERLGVVGLANRPNGYDAELIDFLQPFLLACGSMLIGCRNEQRHQRDEQELRRIQERSAERLQVVMESVADGVWELDVTTGQMFTNRRWLGMLGYDEGELESSFATWSSLCHPEDLPESMRVFNEHTTDALPLIEREHRFRCKDGSWLWILSRARIVARDEQGRPLRIVGTNVDITARKLGEERLRALVSTLPDIVFRIGADGTYRDYHANSNLELLIPPESIIGTNLRDLPLAKPVLDKALMHLARAIREGTLEVFEYVLDLPHSGRMHYEMRLTRSAPDEVISIVRDITERKQTEERLVQQEVELRRHRDSLEELVRTRSEKLLQATLELEEQQAQLIQTEKLASLGQMAAGVAHEINNPVSYVMSNLGTLDQYFSSLAPLMQLQRELLAPQDEQTGSAPAEVLERMRELWQREDVEYILGDLPELIEESLAGTRRIKEIAQSLRSFAREDSGEPQLVDVNAELASSLKIVWNELKYKCEVKRDFGPLPPVSCHPTQIAQVFTNLLVNAAQAIETRGEIRIRTRHEGNDVVVEVADTGKGMTQETLSKLFTPFFTTKPRGQGTGLGLSVSYGIITRHKGRIDVQSEPGKGSTFIVRLPAAQR</sequence>
<dbReference type="SUPFAM" id="SSF55781">
    <property type="entry name" value="GAF domain-like"/>
    <property type="match status" value="1"/>
</dbReference>
<dbReference type="CDD" id="cd00130">
    <property type="entry name" value="PAS"/>
    <property type="match status" value="1"/>
</dbReference>
<dbReference type="NCBIfam" id="TIGR00229">
    <property type="entry name" value="sensory_box"/>
    <property type="match status" value="1"/>
</dbReference>
<dbReference type="InterPro" id="IPR029016">
    <property type="entry name" value="GAF-like_dom_sf"/>
</dbReference>
<feature type="region of interest" description="Disordered" evidence="5">
    <location>
        <begin position="1"/>
        <end position="30"/>
    </location>
</feature>
<dbReference type="InterPro" id="IPR003594">
    <property type="entry name" value="HATPase_dom"/>
</dbReference>
<dbReference type="CDD" id="cd00082">
    <property type="entry name" value="HisKA"/>
    <property type="match status" value="1"/>
</dbReference>
<dbReference type="Gene3D" id="1.10.287.130">
    <property type="match status" value="1"/>
</dbReference>
<dbReference type="SMART" id="SM00086">
    <property type="entry name" value="PAC"/>
    <property type="match status" value="2"/>
</dbReference>
<dbReference type="PRINTS" id="PR00344">
    <property type="entry name" value="BCTRLSENSOR"/>
</dbReference>
<dbReference type="PROSITE" id="PS50109">
    <property type="entry name" value="HIS_KIN"/>
    <property type="match status" value="1"/>
</dbReference>
<dbReference type="SMART" id="SM00091">
    <property type="entry name" value="PAS"/>
    <property type="match status" value="2"/>
</dbReference>
<dbReference type="InterPro" id="IPR013656">
    <property type="entry name" value="PAS_4"/>
</dbReference>
<dbReference type="InterPro" id="IPR036890">
    <property type="entry name" value="HATPase_C_sf"/>
</dbReference>
<feature type="domain" description="PAS" evidence="7">
    <location>
        <begin position="210"/>
        <end position="282"/>
    </location>
</feature>
<dbReference type="Gene3D" id="3.30.565.10">
    <property type="entry name" value="Histidine kinase-like ATPase, C-terminal domain"/>
    <property type="match status" value="1"/>
</dbReference>
<dbReference type="InterPro" id="IPR005467">
    <property type="entry name" value="His_kinase_dom"/>
</dbReference>
<evidence type="ECO:0000256" key="1">
    <source>
        <dbReference type="ARBA" id="ARBA00000085"/>
    </source>
</evidence>
<name>A0ABY9X094_9BACT</name>
<dbReference type="InterPro" id="IPR000700">
    <property type="entry name" value="PAS-assoc_C"/>
</dbReference>
<dbReference type="SUPFAM" id="SSF55785">
    <property type="entry name" value="PYP-like sensor domain (PAS domain)"/>
    <property type="match status" value="2"/>
</dbReference>
<dbReference type="SUPFAM" id="SSF55874">
    <property type="entry name" value="ATPase domain of HSP90 chaperone/DNA topoisomerase II/histidine kinase"/>
    <property type="match status" value="1"/>
</dbReference>
<dbReference type="PANTHER" id="PTHR43065">
    <property type="entry name" value="SENSOR HISTIDINE KINASE"/>
    <property type="match status" value="1"/>
</dbReference>
<dbReference type="Pfam" id="PF02518">
    <property type="entry name" value="HATPase_c"/>
    <property type="match status" value="1"/>
</dbReference>
<evidence type="ECO:0000259" key="8">
    <source>
        <dbReference type="PROSITE" id="PS50113"/>
    </source>
</evidence>
<dbReference type="PROSITE" id="PS50112">
    <property type="entry name" value="PAS"/>
    <property type="match status" value="1"/>
</dbReference>
<dbReference type="PANTHER" id="PTHR43065:SF50">
    <property type="entry name" value="HISTIDINE KINASE"/>
    <property type="match status" value="1"/>
</dbReference>
<dbReference type="EMBL" id="CP043494">
    <property type="protein sequence ID" value="WNG48817.1"/>
    <property type="molecule type" value="Genomic_DNA"/>
</dbReference>
<accession>A0ABY9X094</accession>
<dbReference type="Proteomes" id="UP001611383">
    <property type="component" value="Chromosome"/>
</dbReference>
<comment type="catalytic activity">
    <reaction evidence="1">
        <text>ATP + protein L-histidine = ADP + protein N-phospho-L-histidine.</text>
        <dbReference type="EC" id="2.7.13.3"/>
    </reaction>
</comment>
<dbReference type="Gene3D" id="3.30.450.20">
    <property type="entry name" value="PAS domain"/>
    <property type="match status" value="2"/>
</dbReference>
<dbReference type="PROSITE" id="PS50113">
    <property type="entry name" value="PAC"/>
    <property type="match status" value="1"/>
</dbReference>
<dbReference type="Pfam" id="PF08448">
    <property type="entry name" value="PAS_4"/>
    <property type="match status" value="1"/>
</dbReference>